<dbReference type="EMBL" id="JANCYW010000016">
    <property type="protein sequence ID" value="KAK4538127.1"/>
    <property type="molecule type" value="Genomic_DNA"/>
</dbReference>
<reference evidence="1 2" key="1">
    <citation type="submission" date="2022-07" db="EMBL/GenBank/DDBJ databases">
        <title>Genome-wide signatures of adaptation to extreme environments.</title>
        <authorList>
            <person name="Cho C.H."/>
            <person name="Yoon H.S."/>
        </authorList>
    </citation>
    <scope>NUCLEOTIDE SEQUENCE [LARGE SCALE GENOMIC DNA]</scope>
    <source>
        <strain evidence="1 2">DBV 063 E5</strain>
    </source>
</reference>
<protein>
    <submittedName>
        <fullName evidence="1">Uncharacterized protein</fullName>
    </submittedName>
</protein>
<sequence length="503" mass="56265">MCRKCASLARGIGWRGRRETPQRAAPRRLDRGVLAWERLRDLRRHWQRHWRAYEQRRARILASVDVVDDKQVVMDEVRLDHGLELYVKCLCRLPGGKPGAAAATQRWAQQLLKALEADVVMLEAWRPRTAIVQRAWQRACLRMGHTAWEWTRETAPTVPGNAPGGARAGMVPDRHWCECYLRALDGDLVDGRAFFALACGMHEAGAIDFCTRCMRAALFSRACLCEVHPVAEARKRLAGLTRQCGHLQTLLLESERYPRGEADTIKAGTWCAWMKPELWPASQDMSVNMSQFVYSPAFHILALVLFAHHDAGRAAPLWEALRFGCERRLLAIASLLADYVQSQPTLQACVPLEALPALTEMLQEAIGPKGSDPTSSPLASGHSGHLQPAVLAAVDAYCDAIALESGGLDGSAGRRPPLPEERAFRGYVPLSTAFRNSIDWDSPSTELYRIVGERLKHQLDVTDNQAVALALRYRKLEQLMQRMRLQRRRLGKKARSATSGYAA</sequence>
<dbReference type="Proteomes" id="UP001301350">
    <property type="component" value="Unassembled WGS sequence"/>
</dbReference>
<dbReference type="AlphaFoldDB" id="A0AAV9J0L6"/>
<name>A0AAV9J0L6_CYACA</name>
<gene>
    <name evidence="1" type="ORF">CDCA_CDCA16G4152</name>
</gene>
<evidence type="ECO:0000313" key="1">
    <source>
        <dbReference type="EMBL" id="KAK4538127.1"/>
    </source>
</evidence>
<proteinExistence type="predicted"/>
<organism evidence="1 2">
    <name type="scientific">Cyanidium caldarium</name>
    <name type="common">Red alga</name>
    <dbReference type="NCBI Taxonomy" id="2771"/>
    <lineage>
        <taxon>Eukaryota</taxon>
        <taxon>Rhodophyta</taxon>
        <taxon>Bangiophyceae</taxon>
        <taxon>Cyanidiales</taxon>
        <taxon>Cyanidiaceae</taxon>
        <taxon>Cyanidium</taxon>
    </lineage>
</organism>
<accession>A0AAV9J0L6</accession>
<comment type="caution">
    <text evidence="1">The sequence shown here is derived from an EMBL/GenBank/DDBJ whole genome shotgun (WGS) entry which is preliminary data.</text>
</comment>
<evidence type="ECO:0000313" key="2">
    <source>
        <dbReference type="Proteomes" id="UP001301350"/>
    </source>
</evidence>
<keyword evidence="2" id="KW-1185">Reference proteome</keyword>